<name>A0A9Q8PI07_PASFU</name>
<dbReference type="OMA" id="EYQNQVA"/>
<dbReference type="RefSeq" id="XP_047767184.1">
    <property type="nucleotide sequence ID" value="XM_047911299.1"/>
</dbReference>
<keyword evidence="1" id="KW-0732">Signal</keyword>
<dbReference type="OrthoDB" id="5400400at2759"/>
<protein>
    <submittedName>
        <fullName evidence="2">Uncharacterized protein</fullName>
    </submittedName>
</protein>
<keyword evidence="3" id="KW-1185">Reference proteome</keyword>
<accession>A0A9Q8PI07</accession>
<evidence type="ECO:0000313" key="3">
    <source>
        <dbReference type="Proteomes" id="UP000756132"/>
    </source>
</evidence>
<sequence length="186" mass="19259">MKFSIVALPALFLGAWAAPTAMQSKRQQLDGVTSLVSGLLDNVLSSTGTINKTIDGVSGVNVDKEVKAAIKLNIKTIVNDVEDVVPQIAELKIADSLLKEVENFVSGLVSQVVEEVSTTLKIVEDMIPVDDITDEVSDLTGSLSGLLSGLEKLGLTNILSTVTGLLSGTGALSTVTGLLSGLPLGL</sequence>
<dbReference type="EMBL" id="CP090172">
    <property type="protein sequence ID" value="UJO22818.1"/>
    <property type="molecule type" value="Genomic_DNA"/>
</dbReference>
<feature type="signal peptide" evidence="1">
    <location>
        <begin position="1"/>
        <end position="17"/>
    </location>
</feature>
<feature type="chain" id="PRO_5040514912" evidence="1">
    <location>
        <begin position="18"/>
        <end position="186"/>
    </location>
</feature>
<dbReference type="Proteomes" id="UP000756132">
    <property type="component" value="Chromosome 10"/>
</dbReference>
<evidence type="ECO:0000313" key="2">
    <source>
        <dbReference type="EMBL" id="UJO22818.1"/>
    </source>
</evidence>
<reference evidence="2" key="2">
    <citation type="journal article" date="2022" name="Microb. Genom.">
        <title>A chromosome-scale genome assembly of the tomato pathogen Cladosporium fulvum reveals a compartmentalized genome architecture and the presence of a dispensable chromosome.</title>
        <authorList>
            <person name="Zaccaron A.Z."/>
            <person name="Chen L.H."/>
            <person name="Samaras A."/>
            <person name="Stergiopoulos I."/>
        </authorList>
    </citation>
    <scope>NUCLEOTIDE SEQUENCE</scope>
    <source>
        <strain evidence="2">Race5_Kim</strain>
    </source>
</reference>
<organism evidence="2 3">
    <name type="scientific">Passalora fulva</name>
    <name type="common">Tomato leaf mold</name>
    <name type="synonym">Cladosporium fulvum</name>
    <dbReference type="NCBI Taxonomy" id="5499"/>
    <lineage>
        <taxon>Eukaryota</taxon>
        <taxon>Fungi</taxon>
        <taxon>Dikarya</taxon>
        <taxon>Ascomycota</taxon>
        <taxon>Pezizomycotina</taxon>
        <taxon>Dothideomycetes</taxon>
        <taxon>Dothideomycetidae</taxon>
        <taxon>Mycosphaerellales</taxon>
        <taxon>Mycosphaerellaceae</taxon>
        <taxon>Fulvia</taxon>
    </lineage>
</organism>
<proteinExistence type="predicted"/>
<gene>
    <name evidence="2" type="ORF">CLAFUR5_12151</name>
</gene>
<dbReference type="KEGG" id="ffu:CLAFUR5_12151"/>
<dbReference type="AlphaFoldDB" id="A0A9Q8PI07"/>
<evidence type="ECO:0000256" key="1">
    <source>
        <dbReference type="SAM" id="SignalP"/>
    </source>
</evidence>
<dbReference type="GeneID" id="71992029"/>
<reference evidence="2" key="1">
    <citation type="submission" date="2021-12" db="EMBL/GenBank/DDBJ databases">
        <authorList>
            <person name="Zaccaron A."/>
            <person name="Stergiopoulos I."/>
        </authorList>
    </citation>
    <scope>NUCLEOTIDE SEQUENCE</scope>
    <source>
        <strain evidence="2">Race5_Kim</strain>
    </source>
</reference>